<evidence type="ECO:0000256" key="2">
    <source>
        <dbReference type="SAM" id="Phobius"/>
    </source>
</evidence>
<sequence length="55" mass="5886">MFLTATTPYLLICLVMVVRGVGFGLSVIPAMTAAYRTDTSTHPPRPTDAPALPPR</sequence>
<dbReference type="AlphaFoldDB" id="A0A919VUU8"/>
<reference evidence="3" key="1">
    <citation type="submission" date="2021-03" db="EMBL/GenBank/DDBJ databases">
        <title>Whole genome shotgun sequence of Actinoplanes consettensis NBRC 14913.</title>
        <authorList>
            <person name="Komaki H."/>
            <person name="Tamura T."/>
        </authorList>
    </citation>
    <scope>NUCLEOTIDE SEQUENCE</scope>
    <source>
        <strain evidence="3">NBRC 14913</strain>
    </source>
</reference>
<organism evidence="3 4">
    <name type="scientific">Winogradskya consettensis</name>
    <dbReference type="NCBI Taxonomy" id="113560"/>
    <lineage>
        <taxon>Bacteria</taxon>
        <taxon>Bacillati</taxon>
        <taxon>Actinomycetota</taxon>
        <taxon>Actinomycetes</taxon>
        <taxon>Micromonosporales</taxon>
        <taxon>Micromonosporaceae</taxon>
        <taxon>Winogradskya</taxon>
    </lineage>
</organism>
<proteinExistence type="predicted"/>
<keyword evidence="2" id="KW-0812">Transmembrane</keyword>
<evidence type="ECO:0000256" key="1">
    <source>
        <dbReference type="SAM" id="MobiDB-lite"/>
    </source>
</evidence>
<name>A0A919VUU8_9ACTN</name>
<keyword evidence="2" id="KW-1133">Transmembrane helix</keyword>
<feature type="region of interest" description="Disordered" evidence="1">
    <location>
        <begin position="36"/>
        <end position="55"/>
    </location>
</feature>
<evidence type="ECO:0000313" key="3">
    <source>
        <dbReference type="EMBL" id="GIM76662.1"/>
    </source>
</evidence>
<comment type="caution">
    <text evidence="3">The sequence shown here is derived from an EMBL/GenBank/DDBJ whole genome shotgun (WGS) entry which is preliminary data.</text>
</comment>
<accession>A0A919VUU8</accession>
<keyword evidence="2" id="KW-0472">Membrane</keyword>
<protein>
    <submittedName>
        <fullName evidence="3">Uncharacterized protein</fullName>
    </submittedName>
</protein>
<feature type="compositionally biased region" description="Pro residues" evidence="1">
    <location>
        <begin position="43"/>
        <end position="55"/>
    </location>
</feature>
<keyword evidence="4" id="KW-1185">Reference proteome</keyword>
<evidence type="ECO:0000313" key="4">
    <source>
        <dbReference type="Proteomes" id="UP000680865"/>
    </source>
</evidence>
<dbReference type="RefSeq" id="WP_212999788.1">
    <property type="nucleotide sequence ID" value="NZ_BAAATW010000005.1"/>
</dbReference>
<dbReference type="Proteomes" id="UP000680865">
    <property type="component" value="Unassembled WGS sequence"/>
</dbReference>
<feature type="transmembrane region" description="Helical" evidence="2">
    <location>
        <begin position="6"/>
        <end position="28"/>
    </location>
</feature>
<dbReference type="EMBL" id="BOQP01000028">
    <property type="protein sequence ID" value="GIM76662.1"/>
    <property type="molecule type" value="Genomic_DNA"/>
</dbReference>
<gene>
    <name evidence="3" type="ORF">Aco04nite_51470</name>
</gene>